<dbReference type="KEGG" id="lalw:BTM29_09120"/>
<protein>
    <submittedName>
        <fullName evidence="1">Uncharacterized protein</fullName>
    </submittedName>
</protein>
<accession>A0A1P8Q4A0</accession>
<sequence>MEKFRVPLPGKFEVDIYGQNYYAFDKSGKLALVGINSSNRIKKRYNFEFDEETAKQFGIDDLPRIYELKNE</sequence>
<dbReference type="STRING" id="1847728.BTM29_09120"/>
<proteinExistence type="predicted"/>
<dbReference type="OrthoDB" id="2327434at2"/>
<name>A0A1P8Q4A0_9LACO</name>
<reference evidence="2" key="1">
    <citation type="submission" date="2016-12" db="EMBL/GenBank/DDBJ databases">
        <authorList>
            <person name="Jung M.Y."/>
            <person name="Lee S.H."/>
        </authorList>
    </citation>
    <scope>NUCLEOTIDE SEQUENCE [LARGE SCALE GENOMIC DNA]</scope>
    <source>
        <strain evidence="2">WiKim39</strain>
    </source>
</reference>
<keyword evidence="2" id="KW-1185">Reference proteome</keyword>
<gene>
    <name evidence="1" type="ORF">BTM29_09120</name>
</gene>
<evidence type="ECO:0000313" key="2">
    <source>
        <dbReference type="Proteomes" id="UP000187499"/>
    </source>
</evidence>
<evidence type="ECO:0000313" key="1">
    <source>
        <dbReference type="EMBL" id="APX72700.1"/>
    </source>
</evidence>
<dbReference type="AlphaFoldDB" id="A0A1P8Q4A0"/>
<dbReference type="EMBL" id="CP019323">
    <property type="protein sequence ID" value="APX72700.1"/>
    <property type="molecule type" value="Genomic_DNA"/>
</dbReference>
<organism evidence="1 2">
    <name type="scientific">Companilactobacillus allii</name>
    <dbReference type="NCBI Taxonomy" id="1847728"/>
    <lineage>
        <taxon>Bacteria</taxon>
        <taxon>Bacillati</taxon>
        <taxon>Bacillota</taxon>
        <taxon>Bacilli</taxon>
        <taxon>Lactobacillales</taxon>
        <taxon>Lactobacillaceae</taxon>
        <taxon>Companilactobacillus</taxon>
    </lineage>
</organism>
<dbReference type="Proteomes" id="UP000187499">
    <property type="component" value="Chromosome"/>
</dbReference>
<dbReference type="RefSeq" id="WP_076616442.1">
    <property type="nucleotide sequence ID" value="NZ_CP019323.1"/>
</dbReference>